<accession>A0A222EN35</accession>
<dbReference type="Proteomes" id="UP000203229">
    <property type="component" value="Chromosome"/>
</dbReference>
<reference evidence="1 2" key="1">
    <citation type="submission" date="2017-07" db="EMBL/GenBank/DDBJ databases">
        <title>Complete genome sequence of Spiroplasma corruscae EC-1 (DSM 19793).</title>
        <authorList>
            <person name="Tsai Y.-M."/>
            <person name="Lo W.-S."/>
            <person name="Kuo C.-H."/>
        </authorList>
    </citation>
    <scope>NUCLEOTIDE SEQUENCE [LARGE SCALE GENOMIC DNA]</scope>
    <source>
        <strain evidence="1 2">EC-1</strain>
    </source>
</reference>
<proteinExistence type="predicted"/>
<name>A0A222EN35_9MOLU</name>
<keyword evidence="2" id="KW-1185">Reference proteome</keyword>
<organism evidence="1 2">
    <name type="scientific">Spiroplasma corruscae</name>
    <dbReference type="NCBI Taxonomy" id="216934"/>
    <lineage>
        <taxon>Bacteria</taxon>
        <taxon>Bacillati</taxon>
        <taxon>Mycoplasmatota</taxon>
        <taxon>Mollicutes</taxon>
        <taxon>Entomoplasmatales</taxon>
        <taxon>Spiroplasmataceae</taxon>
        <taxon>Spiroplasma</taxon>
    </lineage>
</organism>
<evidence type="ECO:0000313" key="1">
    <source>
        <dbReference type="EMBL" id="ASP27920.1"/>
    </source>
</evidence>
<evidence type="ECO:0000313" key="2">
    <source>
        <dbReference type="Proteomes" id="UP000203229"/>
    </source>
</evidence>
<gene>
    <name evidence="1" type="ORF">SCORR_v1c01450</name>
</gene>
<dbReference type="EMBL" id="CP022535">
    <property type="protein sequence ID" value="ASP27920.1"/>
    <property type="molecule type" value="Genomic_DNA"/>
</dbReference>
<sequence>MALFKKKPNKVLKSEFSKLEEERAPNHWTFNDDPLLNMEPVFSDQIASSQEEDKQFVSKEQLKINKLSDLREKLKQNMPKDIKGPLGSIISGAIKKSQDIQNEVLENDPVIAKLHKIEELRKTGAIDESVYTDVNKIKEKGVSYSARAKKYHEENSTVVLETELERVKRLSEISKNRINGRGAEDYINRNKYSFGQVSKKSNKLLDLQREMVNKLEQVKLKKTKYIDDEFNLTLESISTMHFDDEATKEEFLIDKINEYDKLLKEKEKGILLKPKKKSRVTKK</sequence>
<dbReference type="OrthoDB" id="389177at2"/>
<dbReference type="KEGG" id="scou:SCORR_v1c01450"/>
<dbReference type="RefSeq" id="WP_094048192.1">
    <property type="nucleotide sequence ID" value="NZ_CP022535.1"/>
</dbReference>
<dbReference type="AlphaFoldDB" id="A0A222EN35"/>
<protein>
    <submittedName>
        <fullName evidence="1">Uncharacterized protein</fullName>
    </submittedName>
</protein>